<accession>A0A5A7MTS1</accession>
<evidence type="ECO:0008006" key="4">
    <source>
        <dbReference type="Google" id="ProtNLM"/>
    </source>
</evidence>
<dbReference type="EMBL" id="BKCL01000014">
    <property type="protein sequence ID" value="GEQ99206.1"/>
    <property type="molecule type" value="Genomic_DNA"/>
</dbReference>
<proteinExistence type="predicted"/>
<dbReference type="InterPro" id="IPR014115">
    <property type="entry name" value="TrbI_Ftype"/>
</dbReference>
<comment type="caution">
    <text evidence="2">The sequence shown here is derived from an EMBL/GenBank/DDBJ whole genome shotgun (WGS) entry which is preliminary data.</text>
</comment>
<keyword evidence="1" id="KW-1133">Transmembrane helix</keyword>
<protein>
    <recommendedName>
        <fullName evidence="4">Type-F conjugative transfer system protein TrbI</fullName>
    </recommendedName>
</protein>
<name>A0A5A7MTS1_9PROT</name>
<dbReference type="RefSeq" id="WP_150001341.1">
    <property type="nucleotide sequence ID" value="NZ_BKCL01000014.1"/>
</dbReference>
<dbReference type="Proteomes" id="UP000322084">
    <property type="component" value="Unassembled WGS sequence"/>
</dbReference>
<evidence type="ECO:0000313" key="2">
    <source>
        <dbReference type="EMBL" id="GEQ99206.1"/>
    </source>
</evidence>
<feature type="transmembrane region" description="Helical" evidence="1">
    <location>
        <begin position="20"/>
        <end position="41"/>
    </location>
</feature>
<keyword evidence="1" id="KW-0472">Membrane</keyword>
<evidence type="ECO:0000313" key="3">
    <source>
        <dbReference type="Proteomes" id="UP000322084"/>
    </source>
</evidence>
<keyword evidence="1" id="KW-0812">Transmembrane</keyword>
<evidence type="ECO:0000256" key="1">
    <source>
        <dbReference type="SAM" id="Phobius"/>
    </source>
</evidence>
<reference evidence="2 3" key="1">
    <citation type="submission" date="2019-09" db="EMBL/GenBank/DDBJ databases">
        <title>NBRP : Genome information of microbial organism related human and environment.</title>
        <authorList>
            <person name="Hattori M."/>
            <person name="Oshima K."/>
            <person name="Inaba H."/>
            <person name="Suda W."/>
            <person name="Sakamoto M."/>
            <person name="Iino T."/>
            <person name="Kitahara M."/>
            <person name="Oshida Y."/>
            <person name="Iida T."/>
            <person name="Kudo T."/>
            <person name="Itoh T."/>
            <person name="Ohkuma M."/>
        </authorList>
    </citation>
    <scope>NUCLEOTIDE SEQUENCE [LARGE SCALE GENOMIC DNA]</scope>
    <source>
        <strain evidence="2 3">Hi-2</strain>
    </source>
</reference>
<organism evidence="2 3">
    <name type="scientific">Iodidimonas gelatinilytica</name>
    <dbReference type="NCBI Taxonomy" id="1236966"/>
    <lineage>
        <taxon>Bacteria</taxon>
        <taxon>Pseudomonadati</taxon>
        <taxon>Pseudomonadota</taxon>
        <taxon>Alphaproteobacteria</taxon>
        <taxon>Iodidimonadales</taxon>
        <taxon>Iodidimonadaceae</taxon>
        <taxon>Iodidimonas</taxon>
    </lineage>
</organism>
<dbReference type="Pfam" id="PF09677">
    <property type="entry name" value="TrbI_Ftype"/>
    <property type="match status" value="1"/>
</dbReference>
<dbReference type="AlphaFoldDB" id="A0A5A7MTS1"/>
<sequence length="125" mass="13498">MPLLSQAPSHPTSSSTLRTLIRGFLIALLLVGANIAAMFVWRMYDPAPRLVTVDLNGIVQTFIAGTAESDLSDDDKRARTETFARELDRALQGLAARQRMIILPAPAVIAGAQDITEAVRKGLTP</sequence>
<gene>
    <name evidence="2" type="ORF">JCM17844_28430</name>
</gene>